<dbReference type="EMBL" id="JAAAHW010004752">
    <property type="protein sequence ID" value="KAF9971818.1"/>
    <property type="molecule type" value="Genomic_DNA"/>
</dbReference>
<keyword evidence="3" id="KW-1185">Reference proteome</keyword>
<protein>
    <submittedName>
        <fullName evidence="2">Uncharacterized protein</fullName>
    </submittedName>
</protein>
<dbReference type="AlphaFoldDB" id="A0A9P6JG11"/>
<dbReference type="Proteomes" id="UP000749646">
    <property type="component" value="Unassembled WGS sequence"/>
</dbReference>
<name>A0A9P6JG11_9FUNG</name>
<gene>
    <name evidence="2" type="ORF">BGZ65_010191</name>
</gene>
<accession>A0A9P6JG11</accession>
<proteinExistence type="predicted"/>
<dbReference type="PROSITE" id="PS51257">
    <property type="entry name" value="PROKAR_LIPOPROTEIN"/>
    <property type="match status" value="1"/>
</dbReference>
<feature type="signal peptide" evidence="1">
    <location>
        <begin position="1"/>
        <end position="19"/>
    </location>
</feature>
<reference evidence="2" key="1">
    <citation type="journal article" date="2020" name="Fungal Divers.">
        <title>Resolving the Mortierellaceae phylogeny through synthesis of multi-gene phylogenetics and phylogenomics.</title>
        <authorList>
            <person name="Vandepol N."/>
            <person name="Liber J."/>
            <person name="Desiro A."/>
            <person name="Na H."/>
            <person name="Kennedy M."/>
            <person name="Barry K."/>
            <person name="Grigoriev I.V."/>
            <person name="Miller A.N."/>
            <person name="O'Donnell K."/>
            <person name="Stajich J.E."/>
            <person name="Bonito G."/>
        </authorList>
    </citation>
    <scope>NUCLEOTIDE SEQUENCE</scope>
    <source>
        <strain evidence="2">MES-2147</strain>
    </source>
</reference>
<evidence type="ECO:0000256" key="1">
    <source>
        <dbReference type="SAM" id="SignalP"/>
    </source>
</evidence>
<organism evidence="2 3">
    <name type="scientific">Modicella reniformis</name>
    <dbReference type="NCBI Taxonomy" id="1440133"/>
    <lineage>
        <taxon>Eukaryota</taxon>
        <taxon>Fungi</taxon>
        <taxon>Fungi incertae sedis</taxon>
        <taxon>Mucoromycota</taxon>
        <taxon>Mortierellomycotina</taxon>
        <taxon>Mortierellomycetes</taxon>
        <taxon>Mortierellales</taxon>
        <taxon>Mortierellaceae</taxon>
        <taxon>Modicella</taxon>
    </lineage>
</organism>
<comment type="caution">
    <text evidence="2">The sequence shown here is derived from an EMBL/GenBank/DDBJ whole genome shotgun (WGS) entry which is preliminary data.</text>
</comment>
<sequence length="184" mass="21201">MRVLLLLATLLACLATTFACTNIIYRIGRYAEPLRSSKPPEAFIELLFDDGRFFYENRLYTLPIDGAITAIRWNHPEWGGINFAFYTDWKHFDLLIGHWLNYGENPNYFFTRNGIEYNEYWECITAKIEDMVQDVQNAVVWTTKNATRYGGDPANIFHLMGSVHVASTSCVMLWNSLASASTYD</sequence>
<evidence type="ECO:0000313" key="3">
    <source>
        <dbReference type="Proteomes" id="UP000749646"/>
    </source>
</evidence>
<evidence type="ECO:0000313" key="2">
    <source>
        <dbReference type="EMBL" id="KAF9971818.1"/>
    </source>
</evidence>
<feature type="chain" id="PRO_5040236185" evidence="1">
    <location>
        <begin position="20"/>
        <end position="184"/>
    </location>
</feature>
<keyword evidence="1" id="KW-0732">Signal</keyword>